<organism evidence="1 2">
    <name type="scientific">Nocardia iowensis</name>
    <dbReference type="NCBI Taxonomy" id="204891"/>
    <lineage>
        <taxon>Bacteria</taxon>
        <taxon>Bacillati</taxon>
        <taxon>Actinomycetota</taxon>
        <taxon>Actinomycetes</taxon>
        <taxon>Mycobacteriales</taxon>
        <taxon>Nocardiaceae</taxon>
        <taxon>Nocardia</taxon>
    </lineage>
</organism>
<proteinExistence type="predicted"/>
<evidence type="ECO:0000313" key="1">
    <source>
        <dbReference type="EMBL" id="QXN94255.1"/>
    </source>
</evidence>
<dbReference type="Pfam" id="PF00702">
    <property type="entry name" value="Hydrolase"/>
    <property type="match status" value="1"/>
</dbReference>
<name>A0ABX8RX69_NOCIO</name>
<dbReference type="InterPro" id="IPR050155">
    <property type="entry name" value="HAD-like_hydrolase_sf"/>
</dbReference>
<dbReference type="EMBL" id="CP078145">
    <property type="protein sequence ID" value="QXN94255.1"/>
    <property type="molecule type" value="Genomic_DNA"/>
</dbReference>
<accession>A0ABX8RX69</accession>
<dbReference type="Proteomes" id="UP000694257">
    <property type="component" value="Chromosome"/>
</dbReference>
<protein>
    <recommendedName>
        <fullName evidence="3">HAD family hydrolase</fullName>
    </recommendedName>
</protein>
<evidence type="ECO:0008006" key="3">
    <source>
        <dbReference type="Google" id="ProtNLM"/>
    </source>
</evidence>
<keyword evidence="2" id="KW-1185">Reference proteome</keyword>
<dbReference type="PANTHER" id="PTHR43434:SF1">
    <property type="entry name" value="PHOSPHOGLYCOLATE PHOSPHATASE"/>
    <property type="match status" value="1"/>
</dbReference>
<dbReference type="PANTHER" id="PTHR43434">
    <property type="entry name" value="PHOSPHOGLYCOLATE PHOSPHATASE"/>
    <property type="match status" value="1"/>
</dbReference>
<sequence>MNPAPRLLLLDFDGVIADSVDECAAVTWFADQEPSQLSLRQQFEAIPPTFVDRFHQLRPFSRTLDDFFVAKAAPDEPVTSQAEFDRLKTAISDAERSDFVAAATAVRHRWRATRRGEWLGAHTVFDGVASTLRRYSGNVYVITAKDAESSIEILEYFGLDKHVAGVIGDVSDKALAARCLCLGRGVSTEEALFIDDNLTNVARVQSAGVPSRWARWGWTTAEHESAAVAQGLVAMELAELATL</sequence>
<gene>
    <name evidence="1" type="ORF">KV110_15055</name>
</gene>
<reference evidence="1 2" key="1">
    <citation type="submission" date="2021-07" db="EMBL/GenBank/DDBJ databases">
        <title>Whole Genome Sequence of Nocardia Iowensis.</title>
        <authorList>
            <person name="Lamm A."/>
            <person name="Collins-Fairclough A.M."/>
            <person name="Bunk B."/>
            <person name="Sproer C."/>
        </authorList>
    </citation>
    <scope>NUCLEOTIDE SEQUENCE [LARGE SCALE GENOMIC DNA]</scope>
    <source>
        <strain evidence="1 2">NRRL 5646</strain>
    </source>
</reference>
<dbReference type="RefSeq" id="WP_218476739.1">
    <property type="nucleotide sequence ID" value="NZ_BAABJN010000018.1"/>
</dbReference>
<evidence type="ECO:0000313" key="2">
    <source>
        <dbReference type="Proteomes" id="UP000694257"/>
    </source>
</evidence>